<evidence type="ECO:0000256" key="9">
    <source>
        <dbReference type="PIRSR" id="PIRSR006113-2"/>
    </source>
</evidence>
<dbReference type="STRING" id="679197.HMPREF9336_00915"/>
<protein>
    <recommendedName>
        <fullName evidence="3 8">6-carboxy-5,6,7,8-tetrahydropterin synthase</fullName>
        <ecNumber evidence="8">4.-.-.-</ecNumber>
    </recommendedName>
</protein>
<dbReference type="GO" id="GO:0070497">
    <property type="term" value="F:6-carboxytetrahydropterin synthase activity"/>
    <property type="evidence" value="ECO:0007669"/>
    <property type="project" value="UniProtKB-EC"/>
</dbReference>
<dbReference type="GO" id="GO:0046872">
    <property type="term" value="F:metal ion binding"/>
    <property type="evidence" value="ECO:0007669"/>
    <property type="project" value="UniProtKB-KW"/>
</dbReference>
<evidence type="ECO:0000313" key="10">
    <source>
        <dbReference type="EMBL" id="EFV14222.2"/>
    </source>
</evidence>
<keyword evidence="4 8" id="KW-0479">Metal-binding</keyword>
<keyword evidence="6 8" id="KW-0456">Lyase</keyword>
<comment type="catalytic activity">
    <reaction evidence="7 8">
        <text>7,8-dihydroneopterin 3'-triphosphate + H2O = 6-carboxy-5,6,7,8-tetrahydropterin + triphosphate + acetaldehyde + 2 H(+)</text>
        <dbReference type="Rhea" id="RHEA:27966"/>
        <dbReference type="ChEBI" id="CHEBI:15343"/>
        <dbReference type="ChEBI" id="CHEBI:15377"/>
        <dbReference type="ChEBI" id="CHEBI:15378"/>
        <dbReference type="ChEBI" id="CHEBI:18036"/>
        <dbReference type="ChEBI" id="CHEBI:58462"/>
        <dbReference type="ChEBI" id="CHEBI:61032"/>
        <dbReference type="EC" id="4.1.2.50"/>
    </reaction>
</comment>
<evidence type="ECO:0000256" key="5">
    <source>
        <dbReference type="ARBA" id="ARBA00022833"/>
    </source>
</evidence>
<dbReference type="PANTHER" id="PTHR12589:SF7">
    <property type="entry name" value="6-PYRUVOYL TETRAHYDROBIOPTERIN SYNTHASE"/>
    <property type="match status" value="1"/>
</dbReference>
<comment type="caution">
    <text evidence="10">The sequence shown here is derived from an EMBL/GenBank/DDBJ whole genome shotgun (WGS) entry which is preliminary data.</text>
</comment>
<evidence type="ECO:0000256" key="1">
    <source>
        <dbReference type="ARBA" id="ARBA00005061"/>
    </source>
</evidence>
<accession>E5XN45</accession>
<dbReference type="eggNOG" id="COG0720">
    <property type="taxonomic scope" value="Bacteria"/>
</dbReference>
<dbReference type="SUPFAM" id="SSF55620">
    <property type="entry name" value="Tetrahydrobiopterin biosynthesis enzymes-like"/>
    <property type="match status" value="1"/>
</dbReference>
<dbReference type="GO" id="GO:0008616">
    <property type="term" value="P:tRNA queuosine(34) biosynthetic process"/>
    <property type="evidence" value="ECO:0007669"/>
    <property type="project" value="UniProtKB-KW"/>
</dbReference>
<dbReference type="HOGENOM" id="CLU_111016_1_1_11"/>
<evidence type="ECO:0000256" key="3">
    <source>
        <dbReference type="ARBA" id="ARBA00018141"/>
    </source>
</evidence>
<evidence type="ECO:0000256" key="6">
    <source>
        <dbReference type="ARBA" id="ARBA00023239"/>
    </source>
</evidence>
<dbReference type="UniPathway" id="UPA00391"/>
<keyword evidence="11" id="KW-1185">Reference proteome</keyword>
<proteinExistence type="inferred from homology"/>
<dbReference type="AlphaFoldDB" id="E5XN45"/>
<comment type="similarity">
    <text evidence="2 8">Belongs to the PTPS family. QueD subfamily.</text>
</comment>
<evidence type="ECO:0000256" key="2">
    <source>
        <dbReference type="ARBA" id="ARBA00008900"/>
    </source>
</evidence>
<dbReference type="EC" id="4.-.-.-" evidence="8"/>
<comment type="pathway">
    <text evidence="1 8">Purine metabolism; 7-cyano-7-deazaguanine biosynthesis.</text>
</comment>
<dbReference type="Pfam" id="PF01242">
    <property type="entry name" value="PTPS"/>
    <property type="match status" value="1"/>
</dbReference>
<dbReference type="PANTHER" id="PTHR12589">
    <property type="entry name" value="PYRUVOYL TETRAHYDROBIOPTERIN SYNTHASE"/>
    <property type="match status" value="1"/>
</dbReference>
<feature type="binding site" evidence="9">
    <location>
        <position position="14"/>
    </location>
    <ligand>
        <name>Zn(2+)</name>
        <dbReference type="ChEBI" id="CHEBI:29105"/>
    </ligand>
</feature>
<reference evidence="10 11" key="1">
    <citation type="journal article" date="2011" name="Stand. Genomic Sci.">
        <title>High quality draft genome sequence of Segniliparus rugosus CDC 945(T)= (ATCC BAA-974(T)).</title>
        <authorList>
            <person name="Earl A.M."/>
            <person name="Desjardins C.A."/>
            <person name="Fitzgerald M.G."/>
            <person name="Arachchi H.M."/>
            <person name="Zeng Q."/>
            <person name="Mehta T."/>
            <person name="Griggs A."/>
            <person name="Birren B.W."/>
            <person name="Toney N.C."/>
            <person name="Carr J."/>
            <person name="Posey J."/>
            <person name="Butler W.R."/>
        </authorList>
    </citation>
    <scope>NUCLEOTIDE SEQUENCE [LARGE SCALE GENOMIC DNA]</scope>
    <source>
        <strain evidence="11">ATCC BAA-974 / DSM 45345 / CCUG 50838 / CIP 108380 / JCM 13579 / CDC 945</strain>
    </source>
</reference>
<dbReference type="EMBL" id="ACZI02000003">
    <property type="protein sequence ID" value="EFV14222.2"/>
    <property type="molecule type" value="Genomic_DNA"/>
</dbReference>
<evidence type="ECO:0000256" key="4">
    <source>
        <dbReference type="ARBA" id="ARBA00022723"/>
    </source>
</evidence>
<feature type="binding site" evidence="9">
    <location>
        <position position="29"/>
    </location>
    <ligand>
        <name>Zn(2+)</name>
        <dbReference type="ChEBI" id="CHEBI:29105"/>
    </ligand>
</feature>
<dbReference type="RefSeq" id="WP_021030758.1">
    <property type="nucleotide sequence ID" value="NZ_KI391954.1"/>
</dbReference>
<gene>
    <name evidence="10" type="ORF">HMPREF9336_00915</name>
</gene>
<feature type="binding site" evidence="9">
    <location>
        <position position="27"/>
    </location>
    <ligand>
        <name>Zn(2+)</name>
        <dbReference type="ChEBI" id="CHEBI:29105"/>
    </ligand>
</feature>
<keyword evidence="5 8" id="KW-0862">Zinc</keyword>
<organism evidence="10 11">
    <name type="scientific">Segniliparus rugosus (strain ATCC BAA-974 / DSM 45345 / CCUG 50838 / CIP 108380 / JCM 13579 / CDC 945)</name>
    <dbReference type="NCBI Taxonomy" id="679197"/>
    <lineage>
        <taxon>Bacteria</taxon>
        <taxon>Bacillati</taxon>
        <taxon>Actinomycetota</taxon>
        <taxon>Actinomycetes</taxon>
        <taxon>Mycobacteriales</taxon>
        <taxon>Segniliparaceae</taxon>
        <taxon>Segniliparus</taxon>
    </lineage>
</organism>
<sequence>MTSITVRHNFETAHRLPLVGGKCVNLHGHSWWADVTVAGELDERGIVLDFGALKAELRAWIDERLDHGAMLGRADSLVPALLEEGVKLFRFGLDEPSAGLEWPTVENVAELLARVAQACLAGLGATGAAVARVRVSETHVNAAEVVW</sequence>
<keyword evidence="8" id="KW-0671">Queuosine biosynthesis</keyword>
<dbReference type="InterPro" id="IPR038418">
    <property type="entry name" value="6-PTP_synth/QueD_sf"/>
</dbReference>
<evidence type="ECO:0000313" key="11">
    <source>
        <dbReference type="Proteomes" id="UP000004816"/>
    </source>
</evidence>
<comment type="cofactor">
    <cofactor evidence="8 9">
        <name>Zn(2+)</name>
        <dbReference type="ChEBI" id="CHEBI:29105"/>
    </cofactor>
    <text evidence="8 9">Binds 1 zinc ion per subunit.</text>
</comment>
<dbReference type="PIRSF" id="PIRSF006113">
    <property type="entry name" value="PTP_synth"/>
    <property type="match status" value="1"/>
</dbReference>
<evidence type="ECO:0000256" key="7">
    <source>
        <dbReference type="ARBA" id="ARBA00048807"/>
    </source>
</evidence>
<name>E5XN45_SEGRC</name>
<dbReference type="InterPro" id="IPR007115">
    <property type="entry name" value="6-PTP_synth/QueD"/>
</dbReference>
<evidence type="ECO:0000256" key="8">
    <source>
        <dbReference type="PIRNR" id="PIRNR006113"/>
    </source>
</evidence>
<dbReference type="Proteomes" id="UP000004816">
    <property type="component" value="Unassembled WGS sequence"/>
</dbReference>
<dbReference type="Gene3D" id="3.30.479.10">
    <property type="entry name" value="6-pyruvoyl tetrahydropterin synthase/QueD"/>
    <property type="match status" value="1"/>
</dbReference>